<comment type="subcellular location">
    <subcellularLocation>
        <location evidence="2">Mitochondrion inner membrane</location>
        <topology evidence="2">Multi-pass membrane protein</topology>
    </subcellularLocation>
</comment>
<dbReference type="InterPro" id="IPR001750">
    <property type="entry name" value="ND/Mrp_TM"/>
</dbReference>
<feature type="transmembrane region" description="Helical" evidence="17">
    <location>
        <begin position="143"/>
        <end position="164"/>
    </location>
</feature>
<dbReference type="GeneID" id="22975945"/>
<dbReference type="EMBL" id="KP161875">
    <property type="protein sequence ID" value="AJF22807.1"/>
    <property type="molecule type" value="Genomic_DNA"/>
</dbReference>
<dbReference type="PRINTS" id="PR01434">
    <property type="entry name" value="NADHDHGNASE5"/>
</dbReference>
<evidence type="ECO:0000256" key="12">
    <source>
        <dbReference type="ARBA" id="ARBA00023027"/>
    </source>
</evidence>
<dbReference type="Pfam" id="PF00361">
    <property type="entry name" value="Proton_antipo_M"/>
    <property type="match status" value="1"/>
</dbReference>
<geneLocation type="mitochondrion" evidence="21"/>
<feature type="transmembrane region" description="Helical" evidence="17">
    <location>
        <begin position="242"/>
        <end position="262"/>
    </location>
</feature>
<feature type="transmembrane region" description="Helical" evidence="17">
    <location>
        <begin position="212"/>
        <end position="230"/>
    </location>
</feature>
<dbReference type="CTD" id="4540"/>
<evidence type="ECO:0000256" key="17">
    <source>
        <dbReference type="RuleBase" id="RU003404"/>
    </source>
</evidence>
<keyword evidence="13 17" id="KW-0830">Ubiquinone</keyword>
<keyword evidence="5 17" id="KW-0813">Transport</keyword>
<keyword evidence="15 17" id="KW-0472">Membrane</keyword>
<evidence type="ECO:0000259" key="19">
    <source>
        <dbReference type="Pfam" id="PF00662"/>
    </source>
</evidence>
<feature type="domain" description="NADH:quinone oxidoreductase/Mrp antiporter transmembrane" evidence="18">
    <location>
        <begin position="110"/>
        <end position="382"/>
    </location>
</feature>
<dbReference type="Pfam" id="PF00662">
    <property type="entry name" value="Proton_antipo_N"/>
    <property type="match status" value="1"/>
</dbReference>
<organism evidence="21">
    <name type="scientific">Brachyuropus grewingkii</name>
    <dbReference type="NCBI Taxonomy" id="686699"/>
    <lineage>
        <taxon>Eukaryota</taxon>
        <taxon>Metazoa</taxon>
        <taxon>Ecdysozoa</taxon>
        <taxon>Arthropoda</taxon>
        <taxon>Crustacea</taxon>
        <taxon>Multicrustacea</taxon>
        <taxon>Malacostraca</taxon>
        <taxon>Eumalacostraca</taxon>
        <taxon>Peracarida</taxon>
        <taxon>Amphipoda</taxon>
        <taxon>Senticaudata</taxon>
        <taxon>Gammarida</taxon>
        <taxon>Gammaridira</taxon>
        <taxon>Gammaroidea</taxon>
        <taxon>Acanthogammaridae</taxon>
        <taxon>Acanthogammarinae</taxon>
        <taxon>Brachyuropus</taxon>
    </lineage>
</organism>
<dbReference type="InterPro" id="IPR003945">
    <property type="entry name" value="NU5C-like"/>
</dbReference>
<dbReference type="PANTHER" id="PTHR42829:SF2">
    <property type="entry name" value="NADH-UBIQUINONE OXIDOREDUCTASE CHAIN 5"/>
    <property type="match status" value="1"/>
</dbReference>
<evidence type="ECO:0000256" key="16">
    <source>
        <dbReference type="ARBA" id="ARBA00049551"/>
    </source>
</evidence>
<dbReference type="Pfam" id="PF06455">
    <property type="entry name" value="NADH5_C"/>
    <property type="match status" value="1"/>
</dbReference>
<feature type="transmembrane region" description="Helical" evidence="17">
    <location>
        <begin position="336"/>
        <end position="354"/>
    </location>
</feature>
<sequence>MSVGFKLFSAMSSGLLILSAVSFTGGVASVAYSYSLILEWEVLSLGSSLISMSLVFDWMSLIFLGSVCLISGAVMKYSAYYMEGEVNFLRFSLILIMFVVSMWLLIICPNMVSLLLGWDGLGLTSYALVIYYQNELSCNAGMLTVLSNRVGDVAILLSIALMFSEGSWDFYNVVCSLDSGLVFLVILAGFTKSAQMPFSAWLPAAMAAPTPVSALVHSSTLVTAGVYLLIRFSEVIQKSELGWVLLGVSSLTMFMAGLGAVFESDLKKVVALSTLSQLGLMVMILGGGMKELAFFHLITHAMFKSSLFMCVGFMIHSSRSAQDGRQMSSFGLSSPSLGVMLGATNLALCGFPFLAGFYSKDAVLEYAQLSNMNMSFICLIMAGTSLTVAYSFRVLYLSVSGASVMSSVSSVSDLNATVVKSVAGLFMASLLSGFLMYWVVLPVETPSYLSGAQKYAIALVSLVGGASAYSVMQLKGVSPAKGVKMAELGMSSMWFLSVLSSKVPVRWPVVAGLTGVKVVDSGWFEYYGGQGGQALSVSLSSVFQQGQVSLVVKGFMITGFLSFGVLLLMA</sequence>
<comment type="similarity">
    <text evidence="17">Belongs to the complex I subunit 5 family.</text>
</comment>
<evidence type="ECO:0000256" key="3">
    <source>
        <dbReference type="ARBA" id="ARBA00012944"/>
    </source>
</evidence>
<keyword evidence="7 17" id="KW-0812">Transmembrane</keyword>
<feature type="transmembrane region" description="Helical" evidence="17">
    <location>
        <begin position="452"/>
        <end position="472"/>
    </location>
</feature>
<dbReference type="EC" id="7.1.1.2" evidence="3 17"/>
<dbReference type="GO" id="GO:0008137">
    <property type="term" value="F:NADH dehydrogenase (ubiquinone) activity"/>
    <property type="evidence" value="ECO:0007669"/>
    <property type="project" value="UniProtKB-EC"/>
</dbReference>
<dbReference type="RefSeq" id="YP_009118046.1">
    <property type="nucleotide sequence ID" value="NC_026309.1"/>
</dbReference>
<protein>
    <recommendedName>
        <fullName evidence="4 17">NADH-ubiquinone oxidoreductase chain 5</fullName>
        <ecNumber evidence="3 17">7.1.1.2</ecNumber>
    </recommendedName>
</protein>
<feature type="transmembrane region" description="Helical" evidence="17">
    <location>
        <begin position="170"/>
        <end position="191"/>
    </location>
</feature>
<keyword evidence="10" id="KW-0249">Electron transport</keyword>
<dbReference type="PANTHER" id="PTHR42829">
    <property type="entry name" value="NADH-UBIQUINONE OXIDOREDUCTASE CHAIN 5"/>
    <property type="match status" value="1"/>
</dbReference>
<evidence type="ECO:0000259" key="18">
    <source>
        <dbReference type="Pfam" id="PF00361"/>
    </source>
</evidence>
<comment type="catalytic activity">
    <reaction evidence="16 17">
        <text>a ubiquinone + NADH + 5 H(+)(in) = a ubiquinol + NAD(+) + 4 H(+)(out)</text>
        <dbReference type="Rhea" id="RHEA:29091"/>
        <dbReference type="Rhea" id="RHEA-COMP:9565"/>
        <dbReference type="Rhea" id="RHEA-COMP:9566"/>
        <dbReference type="ChEBI" id="CHEBI:15378"/>
        <dbReference type="ChEBI" id="CHEBI:16389"/>
        <dbReference type="ChEBI" id="CHEBI:17976"/>
        <dbReference type="ChEBI" id="CHEBI:57540"/>
        <dbReference type="ChEBI" id="CHEBI:57945"/>
        <dbReference type="EC" id="7.1.1.2"/>
    </reaction>
</comment>
<dbReference type="InterPro" id="IPR001516">
    <property type="entry name" value="Proton_antipo_N"/>
</dbReference>
<dbReference type="GO" id="GO:0005743">
    <property type="term" value="C:mitochondrial inner membrane"/>
    <property type="evidence" value="ECO:0007669"/>
    <property type="project" value="UniProtKB-SubCell"/>
</dbReference>
<keyword evidence="14 17" id="KW-0496">Mitochondrion</keyword>
<reference evidence="21" key="1">
    <citation type="journal article" date="2016" name="BMC Genomics">
        <title>Evolution of mitochondrial genomes in Baikalian amphipods.</title>
        <authorList>
            <person name="Romanova E.V."/>
            <person name="Aleoshin V.V."/>
            <person name="Kamaltynov R.M."/>
            <person name="Mikhailov K.V."/>
            <person name="Logacheva M.D."/>
            <person name="Sirotinina E.A."/>
            <person name="Gornov A.Y."/>
            <person name="Anikin A.S."/>
            <person name="Sherbakov D.Y."/>
        </authorList>
    </citation>
    <scope>NUCLEOTIDE SEQUENCE</scope>
</reference>
<feature type="transmembrane region" description="Helical" evidence="17">
    <location>
        <begin position="374"/>
        <end position="396"/>
    </location>
</feature>
<feature type="transmembrane region" description="Helical" evidence="17">
    <location>
        <begin position="550"/>
        <end position="569"/>
    </location>
</feature>
<dbReference type="AlphaFoldDB" id="A0A0U1YU40"/>
<evidence type="ECO:0000256" key="14">
    <source>
        <dbReference type="ARBA" id="ARBA00023128"/>
    </source>
</evidence>
<proteinExistence type="inferred from homology"/>
<evidence type="ECO:0000256" key="15">
    <source>
        <dbReference type="ARBA" id="ARBA00023136"/>
    </source>
</evidence>
<evidence type="ECO:0000256" key="8">
    <source>
        <dbReference type="ARBA" id="ARBA00022792"/>
    </source>
</evidence>
<feature type="transmembrane region" description="Helical" evidence="17">
    <location>
        <begin position="269"/>
        <end position="287"/>
    </location>
</feature>
<evidence type="ECO:0000256" key="1">
    <source>
        <dbReference type="ARBA" id="ARBA00003257"/>
    </source>
</evidence>
<evidence type="ECO:0000313" key="21">
    <source>
        <dbReference type="EMBL" id="AJF22807.1"/>
    </source>
</evidence>
<evidence type="ECO:0000256" key="13">
    <source>
        <dbReference type="ARBA" id="ARBA00023075"/>
    </source>
</evidence>
<dbReference type="SMR" id="A0A0U1YU40"/>
<keyword evidence="6" id="KW-0679">Respiratory chain</keyword>
<evidence type="ECO:0000256" key="6">
    <source>
        <dbReference type="ARBA" id="ARBA00022660"/>
    </source>
</evidence>
<evidence type="ECO:0000256" key="4">
    <source>
        <dbReference type="ARBA" id="ARBA00021096"/>
    </source>
</evidence>
<keyword evidence="12 17" id="KW-0520">NAD</keyword>
<dbReference type="GO" id="GO:0003954">
    <property type="term" value="F:NADH dehydrogenase activity"/>
    <property type="evidence" value="ECO:0007669"/>
    <property type="project" value="TreeGrafter"/>
</dbReference>
<comment type="function">
    <text evidence="1">Core subunit of the mitochondrial membrane respiratory chain NADH dehydrogenase (Complex I) that is believed to belong to the minimal assembly required for catalysis. Complex I functions in the transfer of electrons from NADH to the respiratory chain. The immediate electron acceptor for the enzyme is believed to be ubiquinone.</text>
</comment>
<reference evidence="21" key="2">
    <citation type="journal article" date="2016" name="Mitochondrial DNA">
        <title>The complete mitochondrial genome of a deep-water Baikalian amphipoda Brachyuropus grewingkii (Dybowsky, 1874).</title>
        <authorList>
            <person name="Romanova E.V."/>
            <person name="Mikhailov K.V."/>
            <person name="Logacheva M.D."/>
            <person name="Kamaltynov R.M."/>
            <person name="Aleoshin V.V."/>
            <person name="Sherbakov D.Y."/>
        </authorList>
    </citation>
    <scope>NUCLEOTIDE SEQUENCE</scope>
</reference>
<feature type="domain" description="NADH-Ubiquinone oxidoreductase (complex I) chain 5 N-terminal" evidence="19">
    <location>
        <begin position="43"/>
        <end position="91"/>
    </location>
</feature>
<evidence type="ECO:0000256" key="10">
    <source>
        <dbReference type="ARBA" id="ARBA00022982"/>
    </source>
</evidence>
<feature type="transmembrane region" description="Helical" evidence="17">
    <location>
        <begin position="293"/>
        <end position="315"/>
    </location>
</feature>
<evidence type="ECO:0000259" key="20">
    <source>
        <dbReference type="Pfam" id="PF06455"/>
    </source>
</evidence>
<feature type="transmembrane region" description="Helical" evidence="17">
    <location>
        <begin position="49"/>
        <end position="75"/>
    </location>
</feature>
<evidence type="ECO:0000256" key="7">
    <source>
        <dbReference type="ARBA" id="ARBA00022692"/>
    </source>
</evidence>
<keyword evidence="11 17" id="KW-1133">Transmembrane helix</keyword>
<dbReference type="GO" id="GO:0042773">
    <property type="term" value="P:ATP synthesis coupled electron transport"/>
    <property type="evidence" value="ECO:0007669"/>
    <property type="project" value="InterPro"/>
</dbReference>
<name>A0A0U1YU40_9CRUS</name>
<dbReference type="InterPro" id="IPR010934">
    <property type="entry name" value="NADH_DH_su5_C"/>
</dbReference>
<keyword evidence="8" id="KW-0999">Mitochondrion inner membrane</keyword>
<keyword evidence="9" id="KW-1278">Translocase</keyword>
<accession>A0A0U1YU40</accession>
<feature type="domain" description="NADH dehydrogenase subunit 5 C-terminal" evidence="20">
    <location>
        <begin position="390"/>
        <end position="569"/>
    </location>
</feature>
<dbReference type="GO" id="GO:0015990">
    <property type="term" value="P:electron transport coupled proton transport"/>
    <property type="evidence" value="ECO:0007669"/>
    <property type="project" value="TreeGrafter"/>
</dbReference>
<evidence type="ECO:0000256" key="11">
    <source>
        <dbReference type="ARBA" id="ARBA00022989"/>
    </source>
</evidence>
<evidence type="ECO:0000256" key="2">
    <source>
        <dbReference type="ARBA" id="ARBA00004448"/>
    </source>
</evidence>
<evidence type="ECO:0000256" key="5">
    <source>
        <dbReference type="ARBA" id="ARBA00022448"/>
    </source>
</evidence>
<feature type="transmembrane region" description="Helical" evidence="17">
    <location>
        <begin position="87"/>
        <end position="106"/>
    </location>
</feature>
<gene>
    <name evidence="21" type="primary">ND5</name>
</gene>
<feature type="transmembrane region" description="Helical" evidence="17">
    <location>
        <begin position="417"/>
        <end position="440"/>
    </location>
</feature>
<evidence type="ECO:0000256" key="9">
    <source>
        <dbReference type="ARBA" id="ARBA00022967"/>
    </source>
</evidence>
<comment type="function">
    <text evidence="17">Core subunit of the mitochondrial membrane respiratory chain NADH dehydrogenase (Complex I) which catalyzes electron transfer from NADH through the respiratory chain, using ubiquinone as an electron acceptor. Essential for the catalytic activity and assembly of complex I.</text>
</comment>